<dbReference type="AlphaFoldDB" id="A0A645CRU6"/>
<dbReference type="GO" id="GO:0005737">
    <property type="term" value="C:cytoplasm"/>
    <property type="evidence" value="ECO:0007669"/>
    <property type="project" value="UniProtKB-SubCell"/>
</dbReference>
<protein>
    <submittedName>
        <fullName evidence="8">PTS system glucose-specific EIICBA component</fullName>
        <ecNumber evidence="8">2.7.1.199</ecNumber>
    </submittedName>
</protein>
<keyword evidence="6" id="KW-0418">Kinase</keyword>
<dbReference type="SUPFAM" id="SSF51261">
    <property type="entry name" value="Duplicated hybrid motif"/>
    <property type="match status" value="1"/>
</dbReference>
<keyword evidence="5" id="KW-0598">Phosphotransferase system</keyword>
<dbReference type="NCBIfam" id="TIGR00830">
    <property type="entry name" value="PTBA"/>
    <property type="match status" value="1"/>
</dbReference>
<evidence type="ECO:0000256" key="1">
    <source>
        <dbReference type="ARBA" id="ARBA00004496"/>
    </source>
</evidence>
<gene>
    <name evidence="8" type="primary">ptsG_9</name>
    <name evidence="8" type="ORF">SDC9_126680</name>
</gene>
<dbReference type="PANTHER" id="PTHR45008:SF1">
    <property type="entry name" value="PTS SYSTEM GLUCOSE-SPECIFIC EIIA COMPONENT"/>
    <property type="match status" value="1"/>
</dbReference>
<name>A0A645CRU6_9ZZZZ</name>
<dbReference type="PROSITE" id="PS00371">
    <property type="entry name" value="PTS_EIIA_TYPE_1_HIS"/>
    <property type="match status" value="1"/>
</dbReference>
<evidence type="ECO:0000256" key="3">
    <source>
        <dbReference type="ARBA" id="ARBA00022597"/>
    </source>
</evidence>
<comment type="subcellular location">
    <subcellularLocation>
        <location evidence="1">Cytoplasm</location>
    </subcellularLocation>
</comment>
<evidence type="ECO:0000259" key="7">
    <source>
        <dbReference type="PROSITE" id="PS51093"/>
    </source>
</evidence>
<keyword evidence="2" id="KW-0813">Transport</keyword>
<evidence type="ECO:0000256" key="4">
    <source>
        <dbReference type="ARBA" id="ARBA00022679"/>
    </source>
</evidence>
<dbReference type="Gene3D" id="2.70.70.10">
    <property type="entry name" value="Glucose Permease (Domain IIA)"/>
    <property type="match status" value="1"/>
</dbReference>
<dbReference type="GO" id="GO:0016301">
    <property type="term" value="F:kinase activity"/>
    <property type="evidence" value="ECO:0007669"/>
    <property type="project" value="UniProtKB-KW"/>
</dbReference>
<feature type="domain" description="PTS EIIA type-1" evidence="7">
    <location>
        <begin position="20"/>
        <end position="124"/>
    </location>
</feature>
<keyword evidence="3" id="KW-0762">Sugar transport</keyword>
<comment type="caution">
    <text evidence="8">The sequence shown here is derived from an EMBL/GenBank/DDBJ whole genome shotgun (WGS) entry which is preliminary data.</text>
</comment>
<evidence type="ECO:0000256" key="5">
    <source>
        <dbReference type="ARBA" id="ARBA00022683"/>
    </source>
</evidence>
<sequence length="148" mass="15703">MLELNAPMTGKSIPMAQVPDETFATNVMGKGVAVDPTDGLVVAPCDGVITAIATTLHAVCLAAQGGVEILLHIGIDTVDLAGKGFTCYVQKGQQVKQGERLMKLDLKRCRKANLSPISPMVVIDPENYELEYLCGDCTAGKTTLITVR</sequence>
<dbReference type="GO" id="GO:0009401">
    <property type="term" value="P:phosphoenolpyruvate-dependent sugar phosphotransferase system"/>
    <property type="evidence" value="ECO:0007669"/>
    <property type="project" value="UniProtKB-KW"/>
</dbReference>
<organism evidence="8">
    <name type="scientific">bioreactor metagenome</name>
    <dbReference type="NCBI Taxonomy" id="1076179"/>
    <lineage>
        <taxon>unclassified sequences</taxon>
        <taxon>metagenomes</taxon>
        <taxon>ecological metagenomes</taxon>
    </lineage>
</organism>
<dbReference type="InterPro" id="IPR001127">
    <property type="entry name" value="PTS_EIIA_1_perm"/>
</dbReference>
<dbReference type="FunFam" id="2.70.70.10:FF:000001">
    <property type="entry name" value="PTS system glucose-specific IIA component"/>
    <property type="match status" value="1"/>
</dbReference>
<dbReference type="PANTHER" id="PTHR45008">
    <property type="entry name" value="PTS SYSTEM GLUCOSE-SPECIFIC EIIA COMPONENT"/>
    <property type="match status" value="1"/>
</dbReference>
<accession>A0A645CRU6</accession>
<reference evidence="8" key="1">
    <citation type="submission" date="2019-08" db="EMBL/GenBank/DDBJ databases">
        <authorList>
            <person name="Kucharzyk K."/>
            <person name="Murdoch R.W."/>
            <person name="Higgins S."/>
            <person name="Loffler F."/>
        </authorList>
    </citation>
    <scope>NUCLEOTIDE SEQUENCE</scope>
</reference>
<dbReference type="EC" id="2.7.1.199" evidence="8"/>
<dbReference type="Pfam" id="PF00358">
    <property type="entry name" value="PTS_EIIA_1"/>
    <property type="match status" value="1"/>
</dbReference>
<dbReference type="PROSITE" id="PS51093">
    <property type="entry name" value="PTS_EIIA_TYPE_1"/>
    <property type="match status" value="1"/>
</dbReference>
<keyword evidence="4 8" id="KW-0808">Transferase</keyword>
<proteinExistence type="predicted"/>
<dbReference type="EMBL" id="VSSQ01029487">
    <property type="protein sequence ID" value="MPM79641.1"/>
    <property type="molecule type" value="Genomic_DNA"/>
</dbReference>
<evidence type="ECO:0000256" key="2">
    <source>
        <dbReference type="ARBA" id="ARBA00022448"/>
    </source>
</evidence>
<dbReference type="InterPro" id="IPR011055">
    <property type="entry name" value="Dup_hybrid_motif"/>
</dbReference>
<evidence type="ECO:0000313" key="8">
    <source>
        <dbReference type="EMBL" id="MPM79641.1"/>
    </source>
</evidence>
<evidence type="ECO:0000256" key="6">
    <source>
        <dbReference type="ARBA" id="ARBA00022777"/>
    </source>
</evidence>
<dbReference type="InterPro" id="IPR050890">
    <property type="entry name" value="PTS_EIIA_component"/>
</dbReference>